<evidence type="ECO:0000313" key="8">
    <source>
        <dbReference type="EMBL" id="TDD15119.1"/>
    </source>
</evidence>
<evidence type="ECO:0000259" key="7">
    <source>
        <dbReference type="Pfam" id="PF00482"/>
    </source>
</evidence>
<feature type="domain" description="Type II secretion system protein GspF" evidence="7">
    <location>
        <begin position="38"/>
        <end position="158"/>
    </location>
</feature>
<dbReference type="InterPro" id="IPR018076">
    <property type="entry name" value="T2SS_GspF_dom"/>
</dbReference>
<keyword evidence="4 6" id="KW-1133">Transmembrane helix</keyword>
<dbReference type="AlphaFoldDB" id="A0A4R4W8R5"/>
<dbReference type="OrthoDB" id="3267562at2"/>
<evidence type="ECO:0000256" key="2">
    <source>
        <dbReference type="ARBA" id="ARBA00022475"/>
    </source>
</evidence>
<comment type="subcellular location">
    <subcellularLocation>
        <location evidence="1">Cell membrane</location>
        <topology evidence="1">Multi-pass membrane protein</topology>
    </subcellularLocation>
</comment>
<keyword evidence="2" id="KW-1003">Cell membrane</keyword>
<dbReference type="Proteomes" id="UP000295172">
    <property type="component" value="Unassembled WGS sequence"/>
</dbReference>
<sequence>MVLAVAAYLGIPKALARLEPSAARQRNNHLTADLPLAVDLLAACLRAGRLPQQALTTVATAIPGPLADLFTEVAHHLALGADPADAWSHLRTEPACVPFARAIDRSLRSGAPLSKTLEHLADDTRQAHHHAADQQARAIESRTALPLGLCFLPAFVLLSIVPTIADVLIPYLSH</sequence>
<feature type="transmembrane region" description="Helical" evidence="6">
    <location>
        <begin position="144"/>
        <end position="169"/>
    </location>
</feature>
<name>A0A4R4W8R5_9ACTN</name>
<keyword evidence="3 6" id="KW-0812">Transmembrane</keyword>
<gene>
    <name evidence="8" type="ORF">E1218_32060</name>
</gene>
<evidence type="ECO:0000313" key="9">
    <source>
        <dbReference type="Proteomes" id="UP000295172"/>
    </source>
</evidence>
<dbReference type="GO" id="GO:0005886">
    <property type="term" value="C:plasma membrane"/>
    <property type="evidence" value="ECO:0007669"/>
    <property type="project" value="UniProtKB-SubCell"/>
</dbReference>
<protein>
    <submittedName>
        <fullName evidence="8">Type II secretion system protein</fullName>
    </submittedName>
</protein>
<keyword evidence="9" id="KW-1185">Reference proteome</keyword>
<evidence type="ECO:0000256" key="6">
    <source>
        <dbReference type="SAM" id="Phobius"/>
    </source>
</evidence>
<keyword evidence="5 6" id="KW-0472">Membrane</keyword>
<dbReference type="PANTHER" id="PTHR35007:SF3">
    <property type="entry name" value="POSSIBLE CONSERVED ALANINE RICH MEMBRANE PROTEIN"/>
    <property type="match status" value="1"/>
</dbReference>
<evidence type="ECO:0000256" key="4">
    <source>
        <dbReference type="ARBA" id="ARBA00022989"/>
    </source>
</evidence>
<evidence type="ECO:0000256" key="3">
    <source>
        <dbReference type="ARBA" id="ARBA00022692"/>
    </source>
</evidence>
<evidence type="ECO:0000256" key="5">
    <source>
        <dbReference type="ARBA" id="ARBA00023136"/>
    </source>
</evidence>
<organism evidence="8 9">
    <name type="scientific">Kribbella turkmenica</name>
    <dbReference type="NCBI Taxonomy" id="2530375"/>
    <lineage>
        <taxon>Bacteria</taxon>
        <taxon>Bacillati</taxon>
        <taxon>Actinomycetota</taxon>
        <taxon>Actinomycetes</taxon>
        <taxon>Propionibacteriales</taxon>
        <taxon>Kribbellaceae</taxon>
        <taxon>Kribbella</taxon>
    </lineage>
</organism>
<reference evidence="8 9" key="1">
    <citation type="submission" date="2019-02" db="EMBL/GenBank/DDBJ databases">
        <title>Draft genome sequences of novel Actinobacteria.</title>
        <authorList>
            <person name="Sahin N."/>
            <person name="Ay H."/>
            <person name="Saygin H."/>
        </authorList>
    </citation>
    <scope>NUCLEOTIDE SEQUENCE [LARGE SCALE GENOMIC DNA]</scope>
    <source>
        <strain evidence="8 9">16K104</strain>
    </source>
</reference>
<dbReference type="PANTHER" id="PTHR35007">
    <property type="entry name" value="INTEGRAL MEMBRANE PROTEIN-RELATED"/>
    <property type="match status" value="1"/>
</dbReference>
<accession>A0A4R4W8R5</accession>
<comment type="caution">
    <text evidence="8">The sequence shown here is derived from an EMBL/GenBank/DDBJ whole genome shotgun (WGS) entry which is preliminary data.</text>
</comment>
<dbReference type="Pfam" id="PF00482">
    <property type="entry name" value="T2SSF"/>
    <property type="match status" value="1"/>
</dbReference>
<proteinExistence type="predicted"/>
<evidence type="ECO:0000256" key="1">
    <source>
        <dbReference type="ARBA" id="ARBA00004651"/>
    </source>
</evidence>
<dbReference type="EMBL" id="SMKR01000210">
    <property type="protein sequence ID" value="TDD15119.1"/>
    <property type="molecule type" value="Genomic_DNA"/>
</dbReference>